<feature type="region of interest" description="Disordered" evidence="1">
    <location>
        <begin position="1"/>
        <end position="35"/>
    </location>
</feature>
<evidence type="ECO:0000313" key="3">
    <source>
        <dbReference type="Proteomes" id="UP001465668"/>
    </source>
</evidence>
<evidence type="ECO:0008006" key="4">
    <source>
        <dbReference type="Google" id="ProtNLM"/>
    </source>
</evidence>
<keyword evidence="3" id="KW-1185">Reference proteome</keyword>
<dbReference type="PANTHER" id="PTHR21354:SF0">
    <property type="entry name" value="ZINC FINGER PROTEIN 511"/>
    <property type="match status" value="1"/>
</dbReference>
<feature type="region of interest" description="Disordered" evidence="1">
    <location>
        <begin position="158"/>
        <end position="216"/>
    </location>
</feature>
<name>A0ABR2Y6J6_9PEZI</name>
<dbReference type="InterPro" id="IPR039258">
    <property type="entry name" value="ZNF511"/>
</dbReference>
<evidence type="ECO:0000313" key="2">
    <source>
        <dbReference type="EMBL" id="KAK9781851.1"/>
    </source>
</evidence>
<gene>
    <name evidence="2" type="ORF">SCAR479_01722</name>
</gene>
<protein>
    <recommendedName>
        <fullName evidence="4">C2H2-type domain-containing protein</fullName>
    </recommendedName>
</protein>
<accession>A0ABR2Y6J6</accession>
<comment type="caution">
    <text evidence="2">The sequence shown here is derived from an EMBL/GenBank/DDBJ whole genome shotgun (WGS) entry which is preliminary data.</text>
</comment>
<dbReference type="Proteomes" id="UP001465668">
    <property type="component" value="Unassembled WGS sequence"/>
</dbReference>
<proteinExistence type="predicted"/>
<organism evidence="2 3">
    <name type="scientific">Seiridium cardinale</name>
    <dbReference type="NCBI Taxonomy" id="138064"/>
    <lineage>
        <taxon>Eukaryota</taxon>
        <taxon>Fungi</taxon>
        <taxon>Dikarya</taxon>
        <taxon>Ascomycota</taxon>
        <taxon>Pezizomycotina</taxon>
        <taxon>Sordariomycetes</taxon>
        <taxon>Xylariomycetidae</taxon>
        <taxon>Amphisphaeriales</taxon>
        <taxon>Sporocadaceae</taxon>
        <taxon>Seiridium</taxon>
    </lineage>
</organism>
<dbReference type="EMBL" id="JARVKM010000003">
    <property type="protein sequence ID" value="KAK9781851.1"/>
    <property type="molecule type" value="Genomic_DNA"/>
</dbReference>
<dbReference type="PANTHER" id="PTHR21354">
    <property type="entry name" value="ZINC FINGER PROTEIN 511"/>
    <property type="match status" value="1"/>
</dbReference>
<reference evidence="2 3" key="1">
    <citation type="submission" date="2024-02" db="EMBL/GenBank/DDBJ databases">
        <title>First draft genome assembly of two strains of Seiridium cardinale.</title>
        <authorList>
            <person name="Emiliani G."/>
            <person name="Scali E."/>
        </authorList>
    </citation>
    <scope>NUCLEOTIDE SEQUENCE [LARGE SCALE GENOMIC DNA]</scope>
    <source>
        <strain evidence="2 3">BM-138-000479</strain>
    </source>
</reference>
<sequence>MKRSREPEEEAPTAASFSAAITDETSTTISQPPEVRVTKIAELDESAIDDSPSSIIMKCSLPGHKEPLVFKSYAEKNFPSEHFLDLHIEERHDAFAAVLREKGEHTYSCLVEGCDRKCGTPQKRRMHLIDKHMYPKNYFFAVTKEGIDGRSSLLLEGGHHRRKSSASQAGGYRVTARRQSLRQTETAESGLEVHSSAAEQSAEEAPDTVTRSEENRADTDMADLTSAMSTLQFVPTSRVRTTHFVISVAQPIRAAVSELLQSQQTWQQHIEKGIPLNLLGWCPYTANKNMEVD</sequence>
<evidence type="ECO:0000256" key="1">
    <source>
        <dbReference type="SAM" id="MobiDB-lite"/>
    </source>
</evidence>